<dbReference type="RefSeq" id="WP_262396830.1">
    <property type="nucleotide sequence ID" value="NZ_JACRTC010000001.1"/>
</dbReference>
<feature type="active site" evidence="1">
    <location>
        <position position="68"/>
    </location>
</feature>
<dbReference type="PIRSF" id="PIRSF014972">
    <property type="entry name" value="FlK"/>
    <property type="match status" value="1"/>
</dbReference>
<feature type="binding site" evidence="2">
    <location>
        <position position="61"/>
    </location>
    <ligand>
        <name>substrate</name>
    </ligand>
</feature>
<dbReference type="PANTHER" id="PTHR36934">
    <property type="entry name" value="BLR0278 PROTEIN"/>
    <property type="match status" value="1"/>
</dbReference>
<dbReference type="InterPro" id="IPR054485">
    <property type="entry name" value="FlK-like_dom"/>
</dbReference>
<evidence type="ECO:0000259" key="3">
    <source>
        <dbReference type="Pfam" id="PF22636"/>
    </source>
</evidence>
<feature type="active site" evidence="1">
    <location>
        <position position="42"/>
    </location>
</feature>
<evidence type="ECO:0000313" key="5">
    <source>
        <dbReference type="Proteomes" id="UP000660861"/>
    </source>
</evidence>
<protein>
    <submittedName>
        <fullName evidence="4">Thioesterase family protein</fullName>
    </submittedName>
</protein>
<keyword evidence="5" id="KW-1185">Reference proteome</keyword>
<dbReference type="InterPro" id="IPR025540">
    <property type="entry name" value="FlK"/>
</dbReference>
<feature type="active site" evidence="1">
    <location>
        <position position="34"/>
    </location>
</feature>
<dbReference type="SUPFAM" id="SSF54637">
    <property type="entry name" value="Thioesterase/thiol ester dehydrase-isomerase"/>
    <property type="match status" value="1"/>
</dbReference>
<comment type="caution">
    <text evidence="4">The sequence shown here is derived from an EMBL/GenBank/DDBJ whole genome shotgun (WGS) entry which is preliminary data.</text>
</comment>
<feature type="domain" description="Fluoroacetyl-CoA-specific thioesterase-like" evidence="3">
    <location>
        <begin position="15"/>
        <end position="118"/>
    </location>
</feature>
<name>A0A926E8B4_9FIRM</name>
<proteinExistence type="predicted"/>
<dbReference type="PANTHER" id="PTHR36934:SF1">
    <property type="entry name" value="THIOESTERASE DOMAIN-CONTAINING PROTEIN"/>
    <property type="match status" value="1"/>
</dbReference>
<dbReference type="InterPro" id="IPR029069">
    <property type="entry name" value="HotDog_dom_sf"/>
</dbReference>
<reference evidence="4" key="1">
    <citation type="submission" date="2020-08" db="EMBL/GenBank/DDBJ databases">
        <title>Genome public.</title>
        <authorList>
            <person name="Liu C."/>
            <person name="Sun Q."/>
        </authorList>
    </citation>
    <scope>NUCLEOTIDE SEQUENCE</scope>
    <source>
        <strain evidence="4">NSJ-54</strain>
    </source>
</reference>
<dbReference type="AlphaFoldDB" id="A0A926E8B4"/>
<dbReference type="Proteomes" id="UP000660861">
    <property type="component" value="Unassembled WGS sequence"/>
</dbReference>
<evidence type="ECO:0000313" key="4">
    <source>
        <dbReference type="EMBL" id="MBC8569735.1"/>
    </source>
</evidence>
<dbReference type="EMBL" id="JACRTC010000001">
    <property type="protein sequence ID" value="MBC8569735.1"/>
    <property type="molecule type" value="Genomic_DNA"/>
</dbReference>
<evidence type="ECO:0000256" key="1">
    <source>
        <dbReference type="PIRSR" id="PIRSR014972-1"/>
    </source>
</evidence>
<dbReference type="Pfam" id="PF22636">
    <property type="entry name" value="FlK"/>
    <property type="match status" value="1"/>
</dbReference>
<feature type="binding site" evidence="2">
    <location>
        <position position="61"/>
    </location>
    <ligand>
        <name>CoA</name>
        <dbReference type="ChEBI" id="CHEBI:57287"/>
    </ligand>
</feature>
<dbReference type="Gene3D" id="3.10.129.10">
    <property type="entry name" value="Hotdog Thioesterase"/>
    <property type="match status" value="1"/>
</dbReference>
<feature type="binding site" evidence="2">
    <location>
        <position position="112"/>
    </location>
    <ligand>
        <name>substrate</name>
    </ligand>
</feature>
<gene>
    <name evidence="4" type="ORF">H8709_02705</name>
</gene>
<sequence>MEIEIGAKLIKETTVTERNTACAVGSGEIDVFATPMMVALIEEASATCCQQFLEDGMSSVGTLVNVTHLAATPVGMKVRAEAEIAEVDGREITFIVKAYDEAGLIGEGTHKRFIVKKEKFRQKAYAKLG</sequence>
<evidence type="ECO:0000256" key="2">
    <source>
        <dbReference type="PIRSR" id="PIRSR014972-2"/>
    </source>
</evidence>
<accession>A0A926E8B4</accession>
<organism evidence="4 5">
    <name type="scientific">Zongyangia hominis</name>
    <dbReference type="NCBI Taxonomy" id="2763677"/>
    <lineage>
        <taxon>Bacteria</taxon>
        <taxon>Bacillati</taxon>
        <taxon>Bacillota</taxon>
        <taxon>Clostridia</taxon>
        <taxon>Eubacteriales</taxon>
        <taxon>Oscillospiraceae</taxon>
        <taxon>Zongyangia</taxon>
    </lineage>
</organism>